<accession>Q07VJ6</accession>
<gene>
    <name evidence="1" type="ordered locus">RPE_0077</name>
</gene>
<reference evidence="1" key="1">
    <citation type="submission" date="2006-09" db="EMBL/GenBank/DDBJ databases">
        <title>Complete sequence of Rhodopseudomonas palustris BisA53.</title>
        <authorList>
            <consortium name="US DOE Joint Genome Institute"/>
            <person name="Copeland A."/>
            <person name="Lucas S."/>
            <person name="Lapidus A."/>
            <person name="Barry K."/>
            <person name="Detter J.C."/>
            <person name="Glavina del Rio T."/>
            <person name="Hammon N."/>
            <person name="Israni S."/>
            <person name="Dalin E."/>
            <person name="Tice H."/>
            <person name="Pitluck S."/>
            <person name="Chain P."/>
            <person name="Malfatti S."/>
            <person name="Shin M."/>
            <person name="Vergez L."/>
            <person name="Schmutz J."/>
            <person name="Larimer F."/>
            <person name="Land M."/>
            <person name="Hauser L."/>
            <person name="Pelletier D.A."/>
            <person name="Kyrpides N."/>
            <person name="Kim E."/>
            <person name="Harwood C.S."/>
            <person name="Oda Y."/>
            <person name="Richardson P."/>
        </authorList>
    </citation>
    <scope>NUCLEOTIDE SEQUENCE [LARGE SCALE GENOMIC DNA]</scope>
    <source>
        <strain evidence="1">BisA53</strain>
    </source>
</reference>
<dbReference type="KEGG" id="rpe:RPE_0077"/>
<dbReference type="STRING" id="316055.RPE_0077"/>
<name>Q07VJ6_RHOP5</name>
<dbReference type="EMBL" id="CP000463">
    <property type="protein sequence ID" value="ABJ04038.1"/>
    <property type="molecule type" value="Genomic_DNA"/>
</dbReference>
<protein>
    <submittedName>
        <fullName evidence="1">Uncharacterized protein</fullName>
    </submittedName>
</protein>
<sequence length="109" mass="11106">MVDGAMVFGQVEKLLMQALLDPGFRNELVTLGQSAAPRFACSNGEADVLGALLAHDGAGLAAVLSVLDSAIDVRVSLGLYGAPPHELPNGQPNQSVHGAHSTAINAYAG</sequence>
<evidence type="ECO:0000313" key="1">
    <source>
        <dbReference type="EMBL" id="ABJ04038.1"/>
    </source>
</evidence>
<organism evidence="1">
    <name type="scientific">Rhodopseudomonas palustris (strain BisA53)</name>
    <dbReference type="NCBI Taxonomy" id="316055"/>
    <lineage>
        <taxon>Bacteria</taxon>
        <taxon>Pseudomonadati</taxon>
        <taxon>Pseudomonadota</taxon>
        <taxon>Alphaproteobacteria</taxon>
        <taxon>Hyphomicrobiales</taxon>
        <taxon>Nitrobacteraceae</taxon>
        <taxon>Rhodopseudomonas</taxon>
    </lineage>
</organism>
<dbReference type="AlphaFoldDB" id="Q07VJ6"/>
<proteinExistence type="predicted"/>
<dbReference type="HOGENOM" id="CLU_2181910_0_0_5"/>